<protein>
    <recommendedName>
        <fullName evidence="3">Gem-associated protein 8</fullName>
    </recommendedName>
</protein>
<dbReference type="EMBL" id="CAXAJV020001281">
    <property type="protein sequence ID" value="CAL7934653.1"/>
    <property type="molecule type" value="Genomic_DNA"/>
</dbReference>
<name>A0ABP1N4X3_XYLVO</name>
<evidence type="ECO:0000313" key="2">
    <source>
        <dbReference type="Proteomes" id="UP001642520"/>
    </source>
</evidence>
<dbReference type="Proteomes" id="UP001642520">
    <property type="component" value="Unassembled WGS sequence"/>
</dbReference>
<dbReference type="Pfam" id="PF15348">
    <property type="entry name" value="GEMIN8"/>
    <property type="match status" value="1"/>
</dbReference>
<gene>
    <name evidence="1" type="ORF">XYLVIOL_LOCUS1141</name>
</gene>
<organism evidence="1 2">
    <name type="scientific">Xylocopa violacea</name>
    <name type="common">Violet carpenter bee</name>
    <name type="synonym">Apis violacea</name>
    <dbReference type="NCBI Taxonomy" id="135666"/>
    <lineage>
        <taxon>Eukaryota</taxon>
        <taxon>Metazoa</taxon>
        <taxon>Ecdysozoa</taxon>
        <taxon>Arthropoda</taxon>
        <taxon>Hexapoda</taxon>
        <taxon>Insecta</taxon>
        <taxon>Pterygota</taxon>
        <taxon>Neoptera</taxon>
        <taxon>Endopterygota</taxon>
        <taxon>Hymenoptera</taxon>
        <taxon>Apocrita</taxon>
        <taxon>Aculeata</taxon>
        <taxon>Apoidea</taxon>
        <taxon>Anthophila</taxon>
        <taxon>Apidae</taxon>
        <taxon>Xylocopa</taxon>
        <taxon>Xylocopa</taxon>
    </lineage>
</organism>
<evidence type="ECO:0000313" key="1">
    <source>
        <dbReference type="EMBL" id="CAL7934653.1"/>
    </source>
</evidence>
<sequence>MEVVAIKRGRARRKRGHLKKRRREQTKFEVKLAKRSRFSSERGNIVLAKEELIVDTMQASSFWENYTAAQEWQKRHNITWWRTRCIALEQENQILRDKLKSIARLTGQQCVADEQGKKEYKYQNVEQEHEEASDDETENLEFQVNEDMMSFLEQSIRHKIELRKKRESELCADKVKEEEQDSVIQGGAAWMHTRNKDAKLLYGEASPTILAMETALQTTVDRHKDKAKPQYWPVIPLKP</sequence>
<dbReference type="InterPro" id="IPR034754">
    <property type="entry name" value="GEMIN8"/>
</dbReference>
<keyword evidence="2" id="KW-1185">Reference proteome</keyword>
<proteinExistence type="predicted"/>
<evidence type="ECO:0008006" key="3">
    <source>
        <dbReference type="Google" id="ProtNLM"/>
    </source>
</evidence>
<reference evidence="1 2" key="1">
    <citation type="submission" date="2024-08" db="EMBL/GenBank/DDBJ databases">
        <authorList>
            <person name="Will J Nash"/>
            <person name="Angela Man"/>
            <person name="Seanna McTaggart"/>
            <person name="Kendall Baker"/>
            <person name="Tom Barker"/>
            <person name="Leah Catchpole"/>
            <person name="Alex Durrant"/>
            <person name="Karim Gharbi"/>
            <person name="Naomi Irish"/>
            <person name="Gemy Kaithakottil"/>
            <person name="Debby Ku"/>
            <person name="Aaliyah Providence"/>
            <person name="Felix Shaw"/>
            <person name="David Swarbreck"/>
            <person name="Chris Watkins"/>
            <person name="Ann M. McCartney"/>
            <person name="Giulio Formenti"/>
            <person name="Alice Mouton"/>
            <person name="Noel Vella"/>
            <person name="Bjorn M von Reumont"/>
            <person name="Adriana Vella"/>
            <person name="Wilfried Haerty"/>
        </authorList>
    </citation>
    <scope>NUCLEOTIDE SEQUENCE [LARGE SCALE GENOMIC DNA]</scope>
</reference>
<comment type="caution">
    <text evidence="1">The sequence shown here is derived from an EMBL/GenBank/DDBJ whole genome shotgun (WGS) entry which is preliminary data.</text>
</comment>
<dbReference type="PANTHER" id="PTHR16238">
    <property type="entry name" value="GEM-ASSOCIATED PROTEIN 8"/>
    <property type="match status" value="1"/>
</dbReference>
<dbReference type="PANTHER" id="PTHR16238:SF7">
    <property type="entry name" value="GEM-ASSOCIATED PROTEIN 8"/>
    <property type="match status" value="1"/>
</dbReference>
<accession>A0ABP1N4X3</accession>